<dbReference type="RefSeq" id="WP_124686891.1">
    <property type="nucleotide sequence ID" value="NZ_CP033971.1"/>
</dbReference>
<feature type="compositionally biased region" description="Pro residues" evidence="1">
    <location>
        <begin position="105"/>
        <end position="117"/>
    </location>
</feature>
<dbReference type="EMBL" id="CP033971">
    <property type="protein sequence ID" value="AZG17162.1"/>
    <property type="molecule type" value="Genomic_DNA"/>
</dbReference>
<evidence type="ECO:0000313" key="3">
    <source>
        <dbReference type="EMBL" id="AZG17162.1"/>
    </source>
</evidence>
<reference evidence="4" key="1">
    <citation type="submission" date="2018-11" db="EMBL/GenBank/DDBJ databases">
        <title>FDA dAtabase for Regulatory Grade micrObial Sequences (FDA-ARGOS): Supporting development and validation of Infectious Disease Dx tests.</title>
        <authorList>
            <person name="Goldberg B."/>
            <person name="Campos J."/>
            <person name="Tallon L."/>
            <person name="Sadzewicz L."/>
            <person name="Zhao X."/>
            <person name="Vavikolanu K."/>
            <person name="Mehta A."/>
            <person name="Aluvathingal J."/>
            <person name="Nadendla S."/>
            <person name="Geyer C."/>
            <person name="Nandy P."/>
            <person name="Yan Y."/>
            <person name="Sichtig H."/>
        </authorList>
    </citation>
    <scope>NUCLEOTIDE SEQUENCE [LARGE SCALE GENOMIC DNA]</scope>
    <source>
        <strain evidence="4">FDAARGOS_614</strain>
        <plasmid evidence="4">unnamed2</plasmid>
    </source>
</reference>
<feature type="signal peptide" evidence="2">
    <location>
        <begin position="1"/>
        <end position="19"/>
    </location>
</feature>
<keyword evidence="3" id="KW-0614">Plasmid</keyword>
<name>A0A3G8HC32_9BURK</name>
<protein>
    <recommendedName>
        <fullName evidence="5">Cobalt transporter</fullName>
    </recommendedName>
</protein>
<feature type="region of interest" description="Disordered" evidence="1">
    <location>
        <begin position="97"/>
        <end position="117"/>
    </location>
</feature>
<proteinExistence type="predicted"/>
<organism evidence="3 4">
    <name type="scientific">Cupriavidus pauculus</name>
    <dbReference type="NCBI Taxonomy" id="82633"/>
    <lineage>
        <taxon>Bacteria</taxon>
        <taxon>Pseudomonadati</taxon>
        <taxon>Pseudomonadota</taxon>
        <taxon>Betaproteobacteria</taxon>
        <taxon>Burkholderiales</taxon>
        <taxon>Burkholderiaceae</taxon>
        <taxon>Cupriavidus</taxon>
    </lineage>
</organism>
<sequence>MSRIVAILMMLVLPLQAFAAAERQLGHLAGDTIDHLVAHAEHVPHHHDDDGSVEQDDSLSSATHQLAFDLMSNLPGTLMTVAFPPLLDCRQPAPVFAGRAVPHPATSPPLRPPHAPA</sequence>
<feature type="chain" id="PRO_5018031985" description="Cobalt transporter" evidence="2">
    <location>
        <begin position="20"/>
        <end position="117"/>
    </location>
</feature>
<geneLocation type="plasmid" evidence="3">
    <name>unnamed2</name>
</geneLocation>
<dbReference type="KEGG" id="cpau:EHF44_27205"/>
<gene>
    <name evidence="3" type="ORF">EHF44_27205</name>
</gene>
<evidence type="ECO:0008006" key="5">
    <source>
        <dbReference type="Google" id="ProtNLM"/>
    </source>
</evidence>
<dbReference type="AlphaFoldDB" id="A0A3G8HC32"/>
<dbReference type="Proteomes" id="UP000270411">
    <property type="component" value="Plasmid unnamed2"/>
</dbReference>
<evidence type="ECO:0000256" key="1">
    <source>
        <dbReference type="SAM" id="MobiDB-lite"/>
    </source>
</evidence>
<dbReference type="OrthoDB" id="8970636at2"/>
<accession>A0A3G8HC32</accession>
<evidence type="ECO:0000256" key="2">
    <source>
        <dbReference type="SAM" id="SignalP"/>
    </source>
</evidence>
<evidence type="ECO:0000313" key="4">
    <source>
        <dbReference type="Proteomes" id="UP000270411"/>
    </source>
</evidence>
<keyword evidence="2" id="KW-0732">Signal</keyword>